<evidence type="ECO:0000313" key="3">
    <source>
        <dbReference type="Proteomes" id="UP000577346"/>
    </source>
</evidence>
<name>A0A7W2LV71_9PSED</name>
<dbReference type="Proteomes" id="UP000577346">
    <property type="component" value="Unassembled WGS sequence"/>
</dbReference>
<comment type="caution">
    <text evidence="2">The sequence shown here is derived from an EMBL/GenBank/DDBJ whole genome shotgun (WGS) entry which is preliminary data.</text>
</comment>
<organism evidence="2 3">
    <name type="scientific">Pseudomonas juntendi</name>
    <dbReference type="NCBI Taxonomy" id="2666183"/>
    <lineage>
        <taxon>Bacteria</taxon>
        <taxon>Pseudomonadati</taxon>
        <taxon>Pseudomonadota</taxon>
        <taxon>Gammaproteobacteria</taxon>
        <taxon>Pseudomonadales</taxon>
        <taxon>Pseudomonadaceae</taxon>
        <taxon>Pseudomonas</taxon>
    </lineage>
</organism>
<keyword evidence="1" id="KW-0175">Coiled coil</keyword>
<dbReference type="RefSeq" id="WP_027615280.1">
    <property type="nucleotide sequence ID" value="NZ_JACGDA010000014.1"/>
</dbReference>
<dbReference type="AlphaFoldDB" id="A0A7W2LV71"/>
<sequence length="155" mass="17764">MSAFDSKNSEDFELVTLAITAALAQIEKDAKLPATQSSLAKQAKVHRNTIRNRSKDNSLIEGGLGWPLSELERIKRERAVGAVVSANLEKSDKDRIAHLESQLEIARRKAGHWFHRVIDMKRDLENLDVMRQRNETRIKILTEENNRLRQLKVVK</sequence>
<evidence type="ECO:0000313" key="2">
    <source>
        <dbReference type="EMBL" id="MBA6147697.1"/>
    </source>
</evidence>
<feature type="coiled-coil region" evidence="1">
    <location>
        <begin position="124"/>
        <end position="151"/>
    </location>
</feature>
<protein>
    <submittedName>
        <fullName evidence="2">Uncharacterized protein</fullName>
    </submittedName>
</protein>
<evidence type="ECO:0000256" key="1">
    <source>
        <dbReference type="SAM" id="Coils"/>
    </source>
</evidence>
<reference evidence="2 3" key="1">
    <citation type="submission" date="2020-07" db="EMBL/GenBank/DDBJ databases">
        <title>Diversity of carbapenemase encoding genes among Pseudomonas putida group clinical isolates in a tertiary Brazilian hospital.</title>
        <authorList>
            <person name="Alberto-Lei F."/>
            <person name="Nodari C.S."/>
            <person name="Streling A.P."/>
            <person name="Paulino J.T."/>
            <person name="Bessa-Neto F.O."/>
            <person name="Cayo R."/>
            <person name="Gales A.C."/>
        </authorList>
    </citation>
    <scope>NUCLEOTIDE SEQUENCE [LARGE SCALE GENOMIC DNA]</scope>
    <source>
        <strain evidence="2 3">11213</strain>
    </source>
</reference>
<dbReference type="EMBL" id="JACGDA010000014">
    <property type="protein sequence ID" value="MBA6147697.1"/>
    <property type="molecule type" value="Genomic_DNA"/>
</dbReference>
<accession>A0A7W2LV71</accession>
<proteinExistence type="predicted"/>
<gene>
    <name evidence="2" type="ORF">H4C15_09250</name>
</gene>